<keyword evidence="2" id="KW-1185">Reference proteome</keyword>
<dbReference type="EMBL" id="JBHFNR010000131">
    <property type="protein sequence ID" value="MFB2894837.1"/>
    <property type="molecule type" value="Genomic_DNA"/>
</dbReference>
<dbReference type="Gene3D" id="3.40.1460.10">
    <property type="entry name" value="Nuclease A inhibitor-like"/>
    <property type="match status" value="2"/>
</dbReference>
<accession>A0ABV4XTR8</accession>
<evidence type="ECO:0000313" key="2">
    <source>
        <dbReference type="Proteomes" id="UP001576784"/>
    </source>
</evidence>
<name>A0ABV4XTR8_9CYAN</name>
<dbReference type="RefSeq" id="WP_413264479.1">
    <property type="nucleotide sequence ID" value="NZ_JBHFNR010000131.1"/>
</dbReference>
<dbReference type="Proteomes" id="UP001576784">
    <property type="component" value="Unassembled WGS sequence"/>
</dbReference>
<proteinExistence type="predicted"/>
<evidence type="ECO:0000313" key="1">
    <source>
        <dbReference type="EMBL" id="MFB2894837.1"/>
    </source>
</evidence>
<organism evidence="1 2">
    <name type="scientific">Floridaenema flaviceps BLCC-F50</name>
    <dbReference type="NCBI Taxonomy" id="3153642"/>
    <lineage>
        <taxon>Bacteria</taxon>
        <taxon>Bacillati</taxon>
        <taxon>Cyanobacteriota</taxon>
        <taxon>Cyanophyceae</taxon>
        <taxon>Oscillatoriophycideae</taxon>
        <taxon>Aerosakkonematales</taxon>
        <taxon>Aerosakkonemataceae</taxon>
        <taxon>Floridanema</taxon>
        <taxon>Floridanema flaviceps</taxon>
    </lineage>
</organism>
<protein>
    <submittedName>
        <fullName evidence="1">Uncharacterized protein</fullName>
    </submittedName>
</protein>
<sequence length="306" mass="35404">MKPETEQLLGTLEVLVGNTFVWETEIQGEFNAWNLAIAQGFVSLTDVDEAIAHWQSVERWGTPTDQSKNDYEYAPKRNERKDGWNAEIEAKRFDLYQQLSQLLKAHLQELQAFIFSVTHKNNDDFEWHHANYCFYIIIGKTDDENWLCFSPTVPDQVTSYSAKHSNSELAEATDIKLENALALDLQSRIHNTLLELPPITLYGYYDGGYKYKYQHQIVYSIATQKSVAIELALQAARMLQVEKTNIEYASDDFNSRKLSQFLNSQLSDRTIYTLSFWDIGYTYEIGKTPTGDWLGVKTQLEFEYNP</sequence>
<comment type="caution">
    <text evidence="1">The sequence shown here is derived from an EMBL/GenBank/DDBJ whole genome shotgun (WGS) entry which is preliminary data.</text>
</comment>
<reference evidence="1 2" key="1">
    <citation type="submission" date="2024-09" db="EMBL/GenBank/DDBJ databases">
        <title>Floridaenema gen nov. (Aerosakkonemataceae, Aerosakkonematales ord. nov., Cyanobacteria) from benthic tropical and subtropical fresh waters, with the description of four new species.</title>
        <authorList>
            <person name="Moretto J.A."/>
            <person name="Berthold D.E."/>
            <person name="Lefler F.W."/>
            <person name="Huang I.-S."/>
            <person name="Laughinghouse H. IV."/>
        </authorList>
    </citation>
    <scope>NUCLEOTIDE SEQUENCE [LARGE SCALE GENOMIC DNA]</scope>
    <source>
        <strain evidence="1 2">BLCC-F50</strain>
    </source>
</reference>
<gene>
    <name evidence="1" type="ORF">ACE1CI_18155</name>
</gene>